<gene>
    <name evidence="1" type="ORF">A1Q1_05572</name>
</gene>
<organism evidence="1 2">
    <name type="scientific">Trichosporon asahii var. asahii (strain ATCC 90039 / CBS 2479 / JCM 2466 / KCTC 7840 / NBRC 103889/ NCYC 2677 / UAMH 7654)</name>
    <name type="common">Yeast</name>
    <dbReference type="NCBI Taxonomy" id="1186058"/>
    <lineage>
        <taxon>Eukaryota</taxon>
        <taxon>Fungi</taxon>
        <taxon>Dikarya</taxon>
        <taxon>Basidiomycota</taxon>
        <taxon>Agaricomycotina</taxon>
        <taxon>Tremellomycetes</taxon>
        <taxon>Trichosporonales</taxon>
        <taxon>Trichosporonaceae</taxon>
        <taxon>Trichosporon</taxon>
    </lineage>
</organism>
<sequence length="94" mass="10319">MCSLAQEQHKGSRREAACVIYRATSFVPLPFPMDPKAQWTRRVERSKRMPLPGMFVIDHDCRNPIAAITAEGLVPQAPQALGPTPVADDPGQGH</sequence>
<reference evidence="1 2" key="1">
    <citation type="journal article" date="2012" name="Eukaryot. Cell">
        <title>Draft genome sequence of CBS 2479, the standard type strain of Trichosporon asahii.</title>
        <authorList>
            <person name="Yang R.Y."/>
            <person name="Li H.T."/>
            <person name="Zhu H."/>
            <person name="Zhou G.P."/>
            <person name="Wang M."/>
            <person name="Wang L."/>
        </authorList>
    </citation>
    <scope>NUCLEOTIDE SEQUENCE [LARGE SCALE GENOMIC DNA]</scope>
    <source>
        <strain evidence="2">ATCC 90039 / CBS 2479 / JCM 2466 / KCTC 7840 / NCYC 2677 / UAMH 7654</strain>
    </source>
</reference>
<dbReference type="RefSeq" id="XP_014176256.1">
    <property type="nucleotide sequence ID" value="XM_014320781.1"/>
</dbReference>
<evidence type="ECO:0000313" key="2">
    <source>
        <dbReference type="Proteomes" id="UP000002748"/>
    </source>
</evidence>
<accession>J6ET64</accession>
<evidence type="ECO:0000313" key="1">
    <source>
        <dbReference type="EMBL" id="EJT45952.1"/>
    </source>
</evidence>
<dbReference type="Proteomes" id="UP000002748">
    <property type="component" value="Unassembled WGS sequence"/>
</dbReference>
<proteinExistence type="predicted"/>
<comment type="caution">
    <text evidence="1">The sequence shown here is derived from an EMBL/GenBank/DDBJ whole genome shotgun (WGS) entry which is preliminary data.</text>
</comment>
<dbReference type="VEuPathDB" id="FungiDB:A1Q1_05572"/>
<dbReference type="KEGG" id="tasa:A1Q1_05572"/>
<protein>
    <submittedName>
        <fullName evidence="1">Uncharacterized protein</fullName>
    </submittedName>
</protein>
<name>J6ET64_TRIAS</name>
<dbReference type="HOGENOM" id="CLU_2387732_0_0_1"/>
<dbReference type="GeneID" id="25989084"/>
<dbReference type="AlphaFoldDB" id="J6ET64"/>
<dbReference type="EMBL" id="ALBS01000316">
    <property type="protein sequence ID" value="EJT45952.1"/>
    <property type="molecule type" value="Genomic_DNA"/>
</dbReference>